<name>A0A956M3C6_UNCEI</name>
<gene>
    <name evidence="1" type="ORF">KC729_22365</name>
</gene>
<evidence type="ECO:0000313" key="2">
    <source>
        <dbReference type="Proteomes" id="UP000697710"/>
    </source>
</evidence>
<feature type="non-terminal residue" evidence="1">
    <location>
        <position position="1"/>
    </location>
</feature>
<dbReference type="Proteomes" id="UP000697710">
    <property type="component" value="Unassembled WGS sequence"/>
</dbReference>
<evidence type="ECO:0000313" key="1">
    <source>
        <dbReference type="EMBL" id="MCA9730441.1"/>
    </source>
</evidence>
<protein>
    <submittedName>
        <fullName evidence="1">Uncharacterized protein</fullName>
    </submittedName>
</protein>
<reference evidence="1" key="2">
    <citation type="journal article" date="2021" name="Microbiome">
        <title>Successional dynamics and alternative stable states in a saline activated sludge microbial community over 9 years.</title>
        <authorList>
            <person name="Wang Y."/>
            <person name="Ye J."/>
            <person name="Ju F."/>
            <person name="Liu L."/>
            <person name="Boyd J.A."/>
            <person name="Deng Y."/>
            <person name="Parks D.H."/>
            <person name="Jiang X."/>
            <person name="Yin X."/>
            <person name="Woodcroft B.J."/>
            <person name="Tyson G.W."/>
            <person name="Hugenholtz P."/>
            <person name="Polz M.F."/>
            <person name="Zhang T."/>
        </authorList>
    </citation>
    <scope>NUCLEOTIDE SEQUENCE</scope>
    <source>
        <strain evidence="1">HKST-UBA01</strain>
    </source>
</reference>
<dbReference type="AlphaFoldDB" id="A0A956M3C6"/>
<dbReference type="EMBL" id="JAGQHR010001211">
    <property type="protein sequence ID" value="MCA9730441.1"/>
    <property type="molecule type" value="Genomic_DNA"/>
</dbReference>
<sequence>LCELSVDDAHDAMKRSLLAFLTHLGIGEAKYHETLTRAWIMAVRHFMARTPTSVSADDFIDRNPILLDSKIMLSHYSTEVLFSVDARGRFVEPDLEAIPVYA</sequence>
<comment type="caution">
    <text evidence="1">The sequence shown here is derived from an EMBL/GenBank/DDBJ whole genome shotgun (WGS) entry which is preliminary data.</text>
</comment>
<organism evidence="1 2">
    <name type="scientific">Eiseniibacteriota bacterium</name>
    <dbReference type="NCBI Taxonomy" id="2212470"/>
    <lineage>
        <taxon>Bacteria</taxon>
        <taxon>Candidatus Eiseniibacteriota</taxon>
    </lineage>
</organism>
<reference evidence="1" key="1">
    <citation type="submission" date="2020-04" db="EMBL/GenBank/DDBJ databases">
        <authorList>
            <person name="Zhang T."/>
        </authorList>
    </citation>
    <scope>NUCLEOTIDE SEQUENCE</scope>
    <source>
        <strain evidence="1">HKST-UBA01</strain>
    </source>
</reference>
<proteinExistence type="predicted"/>
<accession>A0A956M3C6</accession>